<accession>A0ACC1RXP2</accession>
<proteinExistence type="predicted"/>
<dbReference type="EMBL" id="JANRMS010001494">
    <property type="protein sequence ID" value="KAJ3527861.1"/>
    <property type="molecule type" value="Genomic_DNA"/>
</dbReference>
<dbReference type="Proteomes" id="UP001148629">
    <property type="component" value="Unassembled WGS sequence"/>
</dbReference>
<evidence type="ECO:0000313" key="1">
    <source>
        <dbReference type="EMBL" id="KAJ3527861.1"/>
    </source>
</evidence>
<sequence length="218" mass="23262">MDDAFDEAIDILASVIEQSDTGIEESNLEHLRRSMTLLRGIRSRELSLRCSICSKTVPEAQRATCPDLLTHIPVPGCDSAIAEFNNLPDQLADIATRVRQTVGLAWALEHRCQGEKQCNLFFMEDGTCVDPRCPNRESPDPDLPGTSVPGTSVTDSSVTGSHAPGIALNHVNIAGARKRPAPGARSDAAFVSTDSSTFGIVPLAGLDCVHNAASQTLL</sequence>
<evidence type="ECO:0000313" key="2">
    <source>
        <dbReference type="Proteomes" id="UP001148629"/>
    </source>
</evidence>
<keyword evidence="2" id="KW-1185">Reference proteome</keyword>
<gene>
    <name evidence="1" type="ORF">NM208_g10500</name>
</gene>
<reference evidence="1" key="1">
    <citation type="submission" date="2022-08" db="EMBL/GenBank/DDBJ databases">
        <title>Genome Sequence of Fusarium decemcellulare.</title>
        <authorList>
            <person name="Buettner E."/>
        </authorList>
    </citation>
    <scope>NUCLEOTIDE SEQUENCE</scope>
    <source>
        <strain evidence="1">Babe19</strain>
    </source>
</reference>
<protein>
    <submittedName>
        <fullName evidence="1">Uncharacterized protein</fullName>
    </submittedName>
</protein>
<organism evidence="1 2">
    <name type="scientific">Fusarium decemcellulare</name>
    <dbReference type="NCBI Taxonomy" id="57161"/>
    <lineage>
        <taxon>Eukaryota</taxon>
        <taxon>Fungi</taxon>
        <taxon>Dikarya</taxon>
        <taxon>Ascomycota</taxon>
        <taxon>Pezizomycotina</taxon>
        <taxon>Sordariomycetes</taxon>
        <taxon>Hypocreomycetidae</taxon>
        <taxon>Hypocreales</taxon>
        <taxon>Nectriaceae</taxon>
        <taxon>Fusarium</taxon>
        <taxon>Fusarium decemcellulare species complex</taxon>
    </lineage>
</organism>
<comment type="caution">
    <text evidence="1">The sequence shown here is derived from an EMBL/GenBank/DDBJ whole genome shotgun (WGS) entry which is preliminary data.</text>
</comment>
<name>A0ACC1RXP2_9HYPO</name>